<dbReference type="EMBL" id="FOXR01000003">
    <property type="protein sequence ID" value="SFP72925.1"/>
    <property type="molecule type" value="Genomic_DNA"/>
</dbReference>
<dbReference type="PANTHER" id="PTHR38435">
    <property type="match status" value="1"/>
</dbReference>
<reference evidence="3 4" key="1">
    <citation type="submission" date="2016-10" db="EMBL/GenBank/DDBJ databases">
        <authorList>
            <person name="de Groot N.N."/>
        </authorList>
    </citation>
    <scope>NUCLEOTIDE SEQUENCE [LARGE SCALE GENOMIC DNA]</scope>
    <source>
        <strain evidence="3 4">DSM 20678</strain>
    </source>
</reference>
<dbReference type="Proteomes" id="UP000198577">
    <property type="component" value="Unassembled WGS sequence"/>
</dbReference>
<evidence type="ECO:0000259" key="1">
    <source>
        <dbReference type="Pfam" id="PF05913"/>
    </source>
</evidence>
<dbReference type="SUPFAM" id="SSF51445">
    <property type="entry name" value="(Trans)glycosidases"/>
    <property type="match status" value="1"/>
</dbReference>
<dbReference type="PANTHER" id="PTHR38435:SF2">
    <property type="entry name" value="DUF871 DOMAIN-CONTAINING PROTEIN"/>
    <property type="match status" value="1"/>
</dbReference>
<dbReference type="Gene3D" id="2.40.100.10">
    <property type="entry name" value="Cyclophilin-like"/>
    <property type="match status" value="1"/>
</dbReference>
<dbReference type="Pfam" id="PF05913">
    <property type="entry name" value="MupG_C"/>
    <property type="match status" value="1"/>
</dbReference>
<dbReference type="InterPro" id="IPR029000">
    <property type="entry name" value="Cyclophilin-like_dom_sf"/>
</dbReference>
<accession>A0A1I5SQC7</accession>
<dbReference type="Gene3D" id="3.20.20.70">
    <property type="entry name" value="Aldolase class I"/>
    <property type="match status" value="1"/>
</dbReference>
<name>A0A1I5SQC7_9FIRM</name>
<dbReference type="AlphaFoldDB" id="A0A1I5SQC7"/>
<dbReference type="SUPFAM" id="SSF50891">
    <property type="entry name" value="Cyclophilin-like"/>
    <property type="match status" value="1"/>
</dbReference>
<dbReference type="STRING" id="937334.SAMN05444406_1038"/>
<evidence type="ECO:0008006" key="5">
    <source>
        <dbReference type="Google" id="ProtNLM"/>
    </source>
</evidence>
<proteinExistence type="predicted"/>
<sequence length="360" mass="39653">MKVGISVYSGDCYTIRANMEYIDMASSFGVTRLFTSFNVAMGNRLAFDEVVHIVKYAKSKDMDVMVDVSPEAFKLVGADIVDLGPFYQMGVSAIRCDYGFDAQAIAVMSSNAAGIDIVINASTATAGWVEEIIRAGGKVENIRACHNFYPRPYTGLSKGFFAEKTAMLKSYGLEVAAFIPSQAGKRGPLYEGLPTIEDHRVKSPVLAAKDLAYSGMVDAVYFGDAYASYEELKGILSVDPHVVELEVQIFEGISDIEREILFLSHHLNRMDASEYVIRSSISRSKAISPISPFNCIARDSNVITIDNEKMGRYMGELQIVKRPLPRDHRVNVVGKVDDSNGFLLDYIGPGTKFKLIRKDG</sequence>
<evidence type="ECO:0000259" key="2">
    <source>
        <dbReference type="Pfam" id="PF19200"/>
    </source>
</evidence>
<dbReference type="InterPro" id="IPR008589">
    <property type="entry name" value="MupG"/>
</dbReference>
<organism evidence="3 4">
    <name type="scientific">Caldicoprobacter faecalis</name>
    <dbReference type="NCBI Taxonomy" id="937334"/>
    <lineage>
        <taxon>Bacteria</taxon>
        <taxon>Bacillati</taxon>
        <taxon>Bacillota</taxon>
        <taxon>Clostridia</taxon>
        <taxon>Caldicoprobacterales</taxon>
        <taxon>Caldicoprobacteraceae</taxon>
        <taxon>Caldicoprobacter</taxon>
    </lineage>
</organism>
<dbReference type="InterPro" id="IPR043797">
    <property type="entry name" value="MupG_N"/>
</dbReference>
<feature type="domain" description="6-phospho-N-acetylmuramidase N-terminal" evidence="2">
    <location>
        <begin position="3"/>
        <end position="234"/>
    </location>
</feature>
<dbReference type="InterPro" id="IPR017853">
    <property type="entry name" value="GH"/>
</dbReference>
<dbReference type="InterPro" id="IPR013785">
    <property type="entry name" value="Aldolase_TIM"/>
</dbReference>
<dbReference type="Pfam" id="PF19200">
    <property type="entry name" value="MupG_N"/>
    <property type="match status" value="1"/>
</dbReference>
<evidence type="ECO:0000313" key="4">
    <source>
        <dbReference type="Proteomes" id="UP000198577"/>
    </source>
</evidence>
<keyword evidence="4" id="KW-1185">Reference proteome</keyword>
<feature type="domain" description="6-phospho-N-acetylmuramidase C-terminal" evidence="1">
    <location>
        <begin position="243"/>
        <end position="355"/>
    </location>
</feature>
<dbReference type="InterPro" id="IPR043894">
    <property type="entry name" value="MupG_C"/>
</dbReference>
<gene>
    <name evidence="3" type="ORF">SAMN05444406_1038</name>
</gene>
<evidence type="ECO:0000313" key="3">
    <source>
        <dbReference type="EMBL" id="SFP72925.1"/>
    </source>
</evidence>
<protein>
    <recommendedName>
        <fullName evidence="5">Outer surface protein</fullName>
    </recommendedName>
</protein>